<evidence type="ECO:0000256" key="8">
    <source>
        <dbReference type="PROSITE-ProRule" id="PRU01026"/>
    </source>
</evidence>
<accession>A0A937AEG1</accession>
<comment type="function">
    <text evidence="7">Specifically dimethylates two adjacent adenosines (A1518 and A1519) in the loop of a conserved hairpin near the 3'-end of 16S rRNA in the 30S particle. May play a critical role in biogenesis of 30S subunits.</text>
</comment>
<dbReference type="PANTHER" id="PTHR11727:SF7">
    <property type="entry name" value="DIMETHYLADENOSINE TRANSFERASE-RELATED"/>
    <property type="match status" value="1"/>
</dbReference>
<dbReference type="GO" id="GO:0003723">
    <property type="term" value="F:RNA binding"/>
    <property type="evidence" value="ECO:0007669"/>
    <property type="project" value="UniProtKB-UniRule"/>
</dbReference>
<keyword evidence="3 7" id="KW-0489">Methyltransferase</keyword>
<dbReference type="PROSITE" id="PS01131">
    <property type="entry name" value="RRNA_A_DIMETH"/>
    <property type="match status" value="1"/>
</dbReference>
<feature type="binding site" evidence="7 8">
    <location>
        <position position="77"/>
    </location>
    <ligand>
        <name>S-adenosyl-L-methionine</name>
        <dbReference type="ChEBI" id="CHEBI:59789"/>
    </ligand>
</feature>
<comment type="caution">
    <text evidence="10">The sequence shown here is derived from an EMBL/GenBank/DDBJ whole genome shotgun (WGS) entry which is preliminary data.</text>
</comment>
<dbReference type="Gene3D" id="1.10.8.100">
    <property type="entry name" value="Ribosomal RNA adenine dimethylase-like, domain 2"/>
    <property type="match status" value="1"/>
</dbReference>
<dbReference type="InterPro" id="IPR020598">
    <property type="entry name" value="rRNA_Ade_methylase_Trfase_N"/>
</dbReference>
<comment type="catalytic activity">
    <reaction evidence="7">
        <text>adenosine(1518)/adenosine(1519) in 16S rRNA + 4 S-adenosyl-L-methionine = N(6)-dimethyladenosine(1518)/N(6)-dimethyladenosine(1519) in 16S rRNA + 4 S-adenosyl-L-homocysteine + 4 H(+)</text>
        <dbReference type="Rhea" id="RHEA:19609"/>
        <dbReference type="Rhea" id="RHEA-COMP:10232"/>
        <dbReference type="Rhea" id="RHEA-COMP:10233"/>
        <dbReference type="ChEBI" id="CHEBI:15378"/>
        <dbReference type="ChEBI" id="CHEBI:57856"/>
        <dbReference type="ChEBI" id="CHEBI:59789"/>
        <dbReference type="ChEBI" id="CHEBI:74411"/>
        <dbReference type="ChEBI" id="CHEBI:74493"/>
        <dbReference type="EC" id="2.1.1.182"/>
    </reaction>
</comment>
<comment type="subcellular location">
    <subcellularLocation>
        <location evidence="7">Cytoplasm</location>
    </subcellularLocation>
</comment>
<dbReference type="InterPro" id="IPR011530">
    <property type="entry name" value="rRNA_adenine_dimethylase"/>
</dbReference>
<keyword evidence="6 7" id="KW-0694">RNA-binding</keyword>
<comment type="similarity">
    <text evidence="7">Belongs to the class I-like SAM-binding methyltransferase superfamily. rRNA adenine N(6)-methyltransferase family. RsmA subfamily.</text>
</comment>
<keyword evidence="5 7" id="KW-0949">S-adenosyl-L-methionine</keyword>
<organism evidence="10 11">
    <name type="scientific">Candidatus Liberibacter ctenarytainae</name>
    <dbReference type="NCBI Taxonomy" id="2020335"/>
    <lineage>
        <taxon>Bacteria</taxon>
        <taxon>Pseudomonadati</taxon>
        <taxon>Pseudomonadota</taxon>
        <taxon>Alphaproteobacteria</taxon>
        <taxon>Hyphomicrobiales</taxon>
        <taxon>Rhizobiaceae</taxon>
        <taxon>Liberibacter</taxon>
    </lineage>
</organism>
<evidence type="ECO:0000256" key="6">
    <source>
        <dbReference type="ARBA" id="ARBA00022884"/>
    </source>
</evidence>
<evidence type="ECO:0000256" key="2">
    <source>
        <dbReference type="ARBA" id="ARBA00022552"/>
    </source>
</evidence>
<feature type="binding site" evidence="7 8">
    <location>
        <position position="30"/>
    </location>
    <ligand>
        <name>S-adenosyl-L-methionine</name>
        <dbReference type="ChEBI" id="CHEBI:59789"/>
    </ligand>
</feature>
<feature type="binding site" evidence="7 8">
    <location>
        <position position="55"/>
    </location>
    <ligand>
        <name>S-adenosyl-L-methionine</name>
        <dbReference type="ChEBI" id="CHEBI:59789"/>
    </ligand>
</feature>
<keyword evidence="1 7" id="KW-0963">Cytoplasm</keyword>
<sequence length="283" mass="32269">MIDKHPLLSLKQILSHYNIIPHKRMGQNFLLDLNLLRKIAETSGPLDDVTVIEIGPGPGNLTQILLALGAKKVIAIEKDQQFLPILEQISLQYPDQLEIIQGDALKIDFKEFANLQSPIRIISNLPYNIGTRLLFNWITADTWPPYWESLTLLFQKEVGKYIVSTKNHSHYGRLSVLVGWRTKSRMVFDIPPQCFFPAPKITSTVIHFIPRQNSIPCCLESLKKVTQEAFGKRRKTLKQSLKTLGGKDLLFKAGIEPNLRAENLSIEEFCHITTIFSQDNNIR</sequence>
<evidence type="ECO:0000256" key="1">
    <source>
        <dbReference type="ARBA" id="ARBA00022490"/>
    </source>
</evidence>
<dbReference type="InterPro" id="IPR029063">
    <property type="entry name" value="SAM-dependent_MTases_sf"/>
</dbReference>
<dbReference type="CDD" id="cd02440">
    <property type="entry name" value="AdoMet_MTases"/>
    <property type="match status" value="1"/>
</dbReference>
<dbReference type="FunFam" id="1.10.8.100:FF:000001">
    <property type="entry name" value="Ribosomal RNA small subunit methyltransferase A"/>
    <property type="match status" value="1"/>
</dbReference>
<evidence type="ECO:0000313" key="10">
    <source>
        <dbReference type="EMBL" id="MBL0848588.1"/>
    </source>
</evidence>
<feature type="domain" description="Ribosomal RNA adenine methylase transferase N-terminal" evidence="9">
    <location>
        <begin position="35"/>
        <end position="212"/>
    </location>
</feature>
<dbReference type="SMART" id="SM00650">
    <property type="entry name" value="rADc"/>
    <property type="match status" value="1"/>
</dbReference>
<dbReference type="HAMAP" id="MF_00607">
    <property type="entry name" value="16SrRNA_methyltr_A"/>
    <property type="match status" value="1"/>
</dbReference>
<protein>
    <recommendedName>
        <fullName evidence="7">Ribosomal RNA small subunit methyltransferase A</fullName>
        <ecNumber evidence="7">2.1.1.182</ecNumber>
    </recommendedName>
    <alternativeName>
        <fullName evidence="7">16S rRNA (adenine(1518)-N(6)/adenine(1519)-N(6))-dimethyltransferase</fullName>
    </alternativeName>
    <alternativeName>
        <fullName evidence="7">16S rRNA dimethyladenosine transferase</fullName>
    </alternativeName>
    <alternativeName>
        <fullName evidence="7">16S rRNA dimethylase</fullName>
    </alternativeName>
    <alternativeName>
        <fullName evidence="7">S-adenosylmethionine-6-N', N'-adenosyl(rRNA) dimethyltransferase</fullName>
    </alternativeName>
</protein>
<dbReference type="Pfam" id="PF00398">
    <property type="entry name" value="RrnaAD"/>
    <property type="match status" value="1"/>
</dbReference>
<dbReference type="PROSITE" id="PS51689">
    <property type="entry name" value="SAM_RNA_A_N6_MT"/>
    <property type="match status" value="1"/>
</dbReference>
<dbReference type="GO" id="GO:0052908">
    <property type="term" value="F:16S rRNA (adenine(1518)-N(6)/adenine(1519)-N(6))-dimethyltransferase activity"/>
    <property type="evidence" value="ECO:0007669"/>
    <property type="project" value="UniProtKB-EC"/>
</dbReference>
<evidence type="ECO:0000256" key="5">
    <source>
        <dbReference type="ARBA" id="ARBA00022691"/>
    </source>
</evidence>
<dbReference type="SUPFAM" id="SSF53335">
    <property type="entry name" value="S-adenosyl-L-methionine-dependent methyltransferases"/>
    <property type="match status" value="1"/>
</dbReference>
<dbReference type="InterPro" id="IPR020596">
    <property type="entry name" value="rRNA_Ade_Mease_Trfase_CS"/>
</dbReference>
<dbReference type="PANTHER" id="PTHR11727">
    <property type="entry name" value="DIMETHYLADENOSINE TRANSFERASE"/>
    <property type="match status" value="1"/>
</dbReference>
<dbReference type="GO" id="GO:0005829">
    <property type="term" value="C:cytosol"/>
    <property type="evidence" value="ECO:0007669"/>
    <property type="project" value="TreeGrafter"/>
</dbReference>
<reference evidence="10" key="1">
    <citation type="submission" date="2019-02" db="EMBL/GenBank/DDBJ databases">
        <title>A novel Candidatus Liberibacter species associated with the New Zealand native fuchsia psyllid, Ctenarytaina fuchsiae.</title>
        <authorList>
            <person name="Thompson S.M."/>
            <person name="Jorgensen N."/>
            <person name="David C."/>
            <person name="Bulman S.R."/>
            <person name="Smith G.R."/>
        </authorList>
    </citation>
    <scope>NUCLEOTIDE SEQUENCE</scope>
    <source>
        <strain evidence="10">Oxford</strain>
    </source>
</reference>
<dbReference type="Proteomes" id="UP000736856">
    <property type="component" value="Unassembled WGS sequence"/>
</dbReference>
<dbReference type="EC" id="2.1.1.182" evidence="7"/>
<evidence type="ECO:0000259" key="9">
    <source>
        <dbReference type="SMART" id="SM00650"/>
    </source>
</evidence>
<feature type="binding site" evidence="7 8">
    <location>
        <position position="28"/>
    </location>
    <ligand>
        <name>S-adenosyl-L-methionine</name>
        <dbReference type="ChEBI" id="CHEBI:59789"/>
    </ligand>
</feature>
<name>A0A937AEG1_9HYPH</name>
<evidence type="ECO:0000256" key="4">
    <source>
        <dbReference type="ARBA" id="ARBA00022679"/>
    </source>
</evidence>
<keyword evidence="4 7" id="KW-0808">Transferase</keyword>
<dbReference type="NCBIfam" id="TIGR00755">
    <property type="entry name" value="ksgA"/>
    <property type="match status" value="1"/>
</dbReference>
<dbReference type="Gene3D" id="3.40.50.150">
    <property type="entry name" value="Vaccinia Virus protein VP39"/>
    <property type="match status" value="1"/>
</dbReference>
<evidence type="ECO:0000256" key="3">
    <source>
        <dbReference type="ARBA" id="ARBA00022603"/>
    </source>
</evidence>
<dbReference type="AlphaFoldDB" id="A0A937AEG1"/>
<dbReference type="EMBL" id="SEOL01000001">
    <property type="protein sequence ID" value="MBL0848588.1"/>
    <property type="molecule type" value="Genomic_DNA"/>
</dbReference>
<dbReference type="InterPro" id="IPR001737">
    <property type="entry name" value="KsgA/Erm"/>
</dbReference>
<proteinExistence type="inferred from homology"/>
<keyword evidence="2 7" id="KW-0698">rRNA processing</keyword>
<feature type="binding site" evidence="7 8">
    <location>
        <position position="124"/>
    </location>
    <ligand>
        <name>S-adenosyl-L-methionine</name>
        <dbReference type="ChEBI" id="CHEBI:59789"/>
    </ligand>
</feature>
<gene>
    <name evidence="7 10" type="primary">rsmA</name>
    <name evidence="7" type="synonym">ksgA</name>
    <name evidence="10" type="ORF">EU981_00565</name>
</gene>
<evidence type="ECO:0000313" key="11">
    <source>
        <dbReference type="Proteomes" id="UP000736856"/>
    </source>
</evidence>
<feature type="binding site" evidence="7 8">
    <location>
        <position position="103"/>
    </location>
    <ligand>
        <name>S-adenosyl-L-methionine</name>
        <dbReference type="ChEBI" id="CHEBI:59789"/>
    </ligand>
</feature>
<evidence type="ECO:0000256" key="7">
    <source>
        <dbReference type="HAMAP-Rule" id="MF_00607"/>
    </source>
</evidence>
<dbReference type="InterPro" id="IPR023165">
    <property type="entry name" value="rRNA_Ade_diMease-like_C"/>
</dbReference>